<dbReference type="PANTHER" id="PTHR33337:SF3">
    <property type="entry name" value="CENP-V_GFA DOMAIN-CONTAINING PROTEIN"/>
    <property type="match status" value="1"/>
</dbReference>
<sequence length="149" mass="16416">MEGQCQCSQVRFTTPLPRPLQIYICHCTECRHQSSSSYGLTAIFPQFEIPAPQADSDSPDATPPAGIGLYTRPTLSGRQLECLFCKNCGSRLMHRARGDRTLSVKAGCLIGLSKELMKDAVHIWCKEAVTEIPDGVERFEEEPDGGSLQ</sequence>
<evidence type="ECO:0000256" key="4">
    <source>
        <dbReference type="ARBA" id="ARBA00023239"/>
    </source>
</evidence>
<name>A0A0J6FE83_COCPO</name>
<dbReference type="EMBL" id="DS268110">
    <property type="protein sequence ID" value="KMM67219.1"/>
    <property type="molecule type" value="Genomic_DNA"/>
</dbReference>
<gene>
    <name evidence="6" type="ORF">CPAG_03554</name>
</gene>
<evidence type="ECO:0000313" key="7">
    <source>
        <dbReference type="Proteomes" id="UP000054567"/>
    </source>
</evidence>
<organism evidence="6 7">
    <name type="scientific">Coccidioides posadasii RMSCC 3488</name>
    <dbReference type="NCBI Taxonomy" id="454284"/>
    <lineage>
        <taxon>Eukaryota</taxon>
        <taxon>Fungi</taxon>
        <taxon>Dikarya</taxon>
        <taxon>Ascomycota</taxon>
        <taxon>Pezizomycotina</taxon>
        <taxon>Eurotiomycetes</taxon>
        <taxon>Eurotiomycetidae</taxon>
        <taxon>Onygenales</taxon>
        <taxon>Onygenaceae</taxon>
        <taxon>Coccidioides</taxon>
    </lineage>
</organism>
<dbReference type="Pfam" id="PF04828">
    <property type="entry name" value="GFA"/>
    <property type="match status" value="1"/>
</dbReference>
<keyword evidence="4" id="KW-0456">Lyase</keyword>
<evidence type="ECO:0000256" key="1">
    <source>
        <dbReference type="ARBA" id="ARBA00005495"/>
    </source>
</evidence>
<reference evidence="6 7" key="1">
    <citation type="submission" date="2007-06" db="EMBL/GenBank/DDBJ databases">
        <title>The Genome Sequence of Coccidioides posadasii RMSCC_3488.</title>
        <authorList>
            <consortium name="Coccidioides Genome Resources Consortium"/>
            <consortium name="The Broad Institute Genome Sequencing Platform"/>
            <person name="Henn M.R."/>
            <person name="Sykes S."/>
            <person name="Young S."/>
            <person name="Jaffe D."/>
            <person name="Berlin A."/>
            <person name="Alvarez P."/>
            <person name="Butler J."/>
            <person name="Gnerre S."/>
            <person name="Grabherr M."/>
            <person name="Mauceli E."/>
            <person name="Brockman W."/>
            <person name="Kodira C."/>
            <person name="Alvarado L."/>
            <person name="Zeng Q."/>
            <person name="Crawford M."/>
            <person name="Antoine C."/>
            <person name="Devon K."/>
            <person name="Galgiani J."/>
            <person name="Orsborn K."/>
            <person name="Lewis M.L."/>
            <person name="Nusbaum C."/>
            <person name="Galagan J."/>
            <person name="Birren B."/>
        </authorList>
    </citation>
    <scope>NUCLEOTIDE SEQUENCE [LARGE SCALE GENOMIC DNA]</scope>
    <source>
        <strain evidence="6 7">RMSCC 3488</strain>
    </source>
</reference>
<keyword evidence="2" id="KW-0479">Metal-binding</keyword>
<dbReference type="PROSITE" id="PS51891">
    <property type="entry name" value="CENP_V_GFA"/>
    <property type="match status" value="1"/>
</dbReference>
<keyword evidence="3" id="KW-0862">Zinc</keyword>
<protein>
    <recommendedName>
        <fullName evidence="5">CENP-V/GFA domain-containing protein</fullName>
    </recommendedName>
</protein>
<evidence type="ECO:0000256" key="2">
    <source>
        <dbReference type="ARBA" id="ARBA00022723"/>
    </source>
</evidence>
<dbReference type="GO" id="GO:0016846">
    <property type="term" value="F:carbon-sulfur lyase activity"/>
    <property type="evidence" value="ECO:0007669"/>
    <property type="project" value="InterPro"/>
</dbReference>
<dbReference type="InterPro" id="IPR011057">
    <property type="entry name" value="Mss4-like_sf"/>
</dbReference>
<evidence type="ECO:0000256" key="3">
    <source>
        <dbReference type="ARBA" id="ARBA00022833"/>
    </source>
</evidence>
<evidence type="ECO:0000259" key="5">
    <source>
        <dbReference type="PROSITE" id="PS51891"/>
    </source>
</evidence>
<dbReference type="VEuPathDB" id="FungiDB:CPAG_03554"/>
<dbReference type="AlphaFoldDB" id="A0A0J6FE83"/>
<dbReference type="Proteomes" id="UP000054567">
    <property type="component" value="Unassembled WGS sequence"/>
</dbReference>
<feature type="domain" description="CENP-V/GFA" evidence="5">
    <location>
        <begin position="1"/>
        <end position="140"/>
    </location>
</feature>
<reference evidence="7" key="3">
    <citation type="journal article" date="2010" name="Genome Res.">
        <title>Population genomic sequencing of Coccidioides fungi reveals recent hybridization and transposon control.</title>
        <authorList>
            <person name="Neafsey D.E."/>
            <person name="Barker B.M."/>
            <person name="Sharpton T.J."/>
            <person name="Stajich J.E."/>
            <person name="Park D.J."/>
            <person name="Whiston E."/>
            <person name="Hung C.-Y."/>
            <person name="McMahan C."/>
            <person name="White J."/>
            <person name="Sykes S."/>
            <person name="Heiman D."/>
            <person name="Young S."/>
            <person name="Zeng Q."/>
            <person name="Abouelleil A."/>
            <person name="Aftuck L."/>
            <person name="Bessette D."/>
            <person name="Brown A."/>
            <person name="FitzGerald M."/>
            <person name="Lui A."/>
            <person name="Macdonald J.P."/>
            <person name="Priest M."/>
            <person name="Orbach M.J."/>
            <person name="Galgiani J.N."/>
            <person name="Kirkland T.N."/>
            <person name="Cole G.T."/>
            <person name="Birren B.W."/>
            <person name="Henn M.R."/>
            <person name="Taylor J.W."/>
            <person name="Rounsley S.D."/>
        </authorList>
    </citation>
    <scope>NUCLEOTIDE SEQUENCE [LARGE SCALE GENOMIC DNA]</scope>
    <source>
        <strain evidence="7">RMSCC 3488</strain>
    </source>
</reference>
<proteinExistence type="inferred from homology"/>
<dbReference type="Gene3D" id="3.90.1590.10">
    <property type="entry name" value="glutathione-dependent formaldehyde- activating enzyme (gfa)"/>
    <property type="match status" value="1"/>
</dbReference>
<dbReference type="PANTHER" id="PTHR33337">
    <property type="entry name" value="GFA DOMAIN-CONTAINING PROTEIN"/>
    <property type="match status" value="1"/>
</dbReference>
<dbReference type="InterPro" id="IPR006913">
    <property type="entry name" value="CENP-V/GFA"/>
</dbReference>
<dbReference type="OrthoDB" id="5290969at2759"/>
<comment type="similarity">
    <text evidence="1">Belongs to the Gfa family.</text>
</comment>
<accession>A0A0J6FE83</accession>
<dbReference type="GO" id="GO:0046872">
    <property type="term" value="F:metal ion binding"/>
    <property type="evidence" value="ECO:0007669"/>
    <property type="project" value="UniProtKB-KW"/>
</dbReference>
<evidence type="ECO:0000313" key="6">
    <source>
        <dbReference type="EMBL" id="KMM67219.1"/>
    </source>
</evidence>
<reference evidence="7" key="2">
    <citation type="journal article" date="2009" name="Genome Res.">
        <title>Comparative genomic analyses of the human fungal pathogens Coccidioides and their relatives.</title>
        <authorList>
            <person name="Sharpton T.J."/>
            <person name="Stajich J.E."/>
            <person name="Rounsley S.D."/>
            <person name="Gardner M.J."/>
            <person name="Wortman J.R."/>
            <person name="Jordar V.S."/>
            <person name="Maiti R."/>
            <person name="Kodira C.D."/>
            <person name="Neafsey D.E."/>
            <person name="Zeng Q."/>
            <person name="Hung C.-Y."/>
            <person name="McMahan C."/>
            <person name="Muszewska A."/>
            <person name="Grynberg M."/>
            <person name="Mandel M.A."/>
            <person name="Kellner E.M."/>
            <person name="Barker B.M."/>
            <person name="Galgiani J.N."/>
            <person name="Orbach M.J."/>
            <person name="Kirkland T.N."/>
            <person name="Cole G.T."/>
            <person name="Henn M.R."/>
            <person name="Birren B.W."/>
            <person name="Taylor J.W."/>
        </authorList>
    </citation>
    <scope>NUCLEOTIDE SEQUENCE [LARGE SCALE GENOMIC DNA]</scope>
    <source>
        <strain evidence="7">RMSCC 3488</strain>
    </source>
</reference>
<dbReference type="SUPFAM" id="SSF51316">
    <property type="entry name" value="Mss4-like"/>
    <property type="match status" value="1"/>
</dbReference>